<gene>
    <name evidence="1" type="ORF">BS47DRAFT_1363353</name>
</gene>
<evidence type="ECO:0000313" key="2">
    <source>
        <dbReference type="Proteomes" id="UP000886523"/>
    </source>
</evidence>
<proteinExistence type="predicted"/>
<dbReference type="Proteomes" id="UP000886523">
    <property type="component" value="Unassembled WGS sequence"/>
</dbReference>
<keyword evidence="2" id="KW-1185">Reference proteome</keyword>
<dbReference type="AlphaFoldDB" id="A0A9P6AUF2"/>
<comment type="caution">
    <text evidence="1">The sequence shown here is derived from an EMBL/GenBank/DDBJ whole genome shotgun (WGS) entry which is preliminary data.</text>
</comment>
<evidence type="ECO:0000313" key="1">
    <source>
        <dbReference type="EMBL" id="KAF9512209.1"/>
    </source>
</evidence>
<protein>
    <submittedName>
        <fullName evidence="1">Uncharacterized protein</fullName>
    </submittedName>
</protein>
<dbReference type="OrthoDB" id="428159at2759"/>
<name>A0A9P6AUF2_9AGAM</name>
<reference evidence="1" key="1">
    <citation type="journal article" date="2020" name="Nat. Commun.">
        <title>Large-scale genome sequencing of mycorrhizal fungi provides insights into the early evolution of symbiotic traits.</title>
        <authorList>
            <person name="Miyauchi S."/>
            <person name="Kiss E."/>
            <person name="Kuo A."/>
            <person name="Drula E."/>
            <person name="Kohler A."/>
            <person name="Sanchez-Garcia M."/>
            <person name="Morin E."/>
            <person name="Andreopoulos B."/>
            <person name="Barry K.W."/>
            <person name="Bonito G."/>
            <person name="Buee M."/>
            <person name="Carver A."/>
            <person name="Chen C."/>
            <person name="Cichocki N."/>
            <person name="Clum A."/>
            <person name="Culley D."/>
            <person name="Crous P.W."/>
            <person name="Fauchery L."/>
            <person name="Girlanda M."/>
            <person name="Hayes R.D."/>
            <person name="Keri Z."/>
            <person name="LaButti K."/>
            <person name="Lipzen A."/>
            <person name="Lombard V."/>
            <person name="Magnuson J."/>
            <person name="Maillard F."/>
            <person name="Murat C."/>
            <person name="Nolan M."/>
            <person name="Ohm R.A."/>
            <person name="Pangilinan J."/>
            <person name="Pereira M.F."/>
            <person name="Perotto S."/>
            <person name="Peter M."/>
            <person name="Pfister S."/>
            <person name="Riley R."/>
            <person name="Sitrit Y."/>
            <person name="Stielow J.B."/>
            <person name="Szollosi G."/>
            <person name="Zifcakova L."/>
            <person name="Stursova M."/>
            <person name="Spatafora J.W."/>
            <person name="Tedersoo L."/>
            <person name="Vaario L.M."/>
            <person name="Yamada A."/>
            <person name="Yan M."/>
            <person name="Wang P."/>
            <person name="Xu J."/>
            <person name="Bruns T."/>
            <person name="Baldrian P."/>
            <person name="Vilgalys R."/>
            <person name="Dunand C."/>
            <person name="Henrissat B."/>
            <person name="Grigoriev I.V."/>
            <person name="Hibbett D."/>
            <person name="Nagy L.G."/>
            <person name="Martin F.M."/>
        </authorList>
    </citation>
    <scope>NUCLEOTIDE SEQUENCE</scope>
    <source>
        <strain evidence="1">UP504</strain>
    </source>
</reference>
<organism evidence="1 2">
    <name type="scientific">Hydnum rufescens UP504</name>
    <dbReference type="NCBI Taxonomy" id="1448309"/>
    <lineage>
        <taxon>Eukaryota</taxon>
        <taxon>Fungi</taxon>
        <taxon>Dikarya</taxon>
        <taxon>Basidiomycota</taxon>
        <taxon>Agaricomycotina</taxon>
        <taxon>Agaricomycetes</taxon>
        <taxon>Cantharellales</taxon>
        <taxon>Hydnaceae</taxon>
        <taxon>Hydnum</taxon>
    </lineage>
</organism>
<accession>A0A9P6AUF2</accession>
<sequence>MATSVDEDFLFALFDFSKVKGSSWETPDVGVIPVRLSLSFVRTEQVNAEEKWGISRDGRTVLTNVGQLVLETPLALVLSSLTITLGNTNEAQLQLDAVGIKDAWMSAPSLLDRVISCCRQEVLSNCPVSNPGRRDNGNNQLGLEIMKVLLMFLVLAKKGLASTTLGSSVAATSFCSKHPKKNWGRPSKKSSRFDSLSMTVRHFRRSPSESGGAFGFFKRVGKGRVGSIDLAAGEFGRVVPKSIVFDVASSVSEGIRNATIVFDKP</sequence>
<dbReference type="EMBL" id="MU128990">
    <property type="protein sequence ID" value="KAF9512209.1"/>
    <property type="molecule type" value="Genomic_DNA"/>
</dbReference>